<keyword evidence="8" id="KW-0460">Magnesium</keyword>
<accession>A0A835QMB4</accession>
<evidence type="ECO:0000313" key="15">
    <source>
        <dbReference type="EMBL" id="KAG0475189.1"/>
    </source>
</evidence>
<evidence type="ECO:0000256" key="13">
    <source>
        <dbReference type="SAM" id="MobiDB-lite"/>
    </source>
</evidence>
<name>A0A835QMB4_VANPL</name>
<dbReference type="CDD" id="cd01435">
    <property type="entry name" value="RNAP_I_RPA1_N"/>
    <property type="match status" value="1"/>
</dbReference>
<keyword evidence="7" id="KW-0862">Zinc</keyword>
<dbReference type="InterPro" id="IPR042102">
    <property type="entry name" value="RNA_pol_Rpb1_3_sf"/>
</dbReference>
<dbReference type="InterPro" id="IPR038120">
    <property type="entry name" value="Rpb1_funnel_sf"/>
</dbReference>
<evidence type="ECO:0000259" key="14">
    <source>
        <dbReference type="SMART" id="SM00663"/>
    </source>
</evidence>
<dbReference type="GO" id="GO:0046872">
    <property type="term" value="F:metal ion binding"/>
    <property type="evidence" value="ECO:0007669"/>
    <property type="project" value="UniProtKB-KW"/>
</dbReference>
<dbReference type="Gene3D" id="3.30.1490.180">
    <property type="entry name" value="RNA polymerase ii"/>
    <property type="match status" value="1"/>
</dbReference>
<dbReference type="PANTHER" id="PTHR19376:SF11">
    <property type="entry name" value="DNA-DIRECTED RNA POLYMERASE I SUBUNIT RPA1"/>
    <property type="match status" value="1"/>
</dbReference>
<dbReference type="InterPro" id="IPR015699">
    <property type="entry name" value="DNA-dir_RNA_pol1_lsu_N"/>
</dbReference>
<dbReference type="CDD" id="cd02735">
    <property type="entry name" value="RNAP_I_Rpa1_C"/>
    <property type="match status" value="1"/>
</dbReference>
<evidence type="ECO:0000256" key="10">
    <source>
        <dbReference type="ARBA" id="ARBA00023242"/>
    </source>
</evidence>
<dbReference type="InterPro" id="IPR044893">
    <property type="entry name" value="RNA_pol_Rpb1_clamp_domain"/>
</dbReference>
<evidence type="ECO:0000256" key="11">
    <source>
        <dbReference type="ARBA" id="ARBA00048552"/>
    </source>
</evidence>
<feature type="domain" description="RNA polymerase N-terminal" evidence="14">
    <location>
        <begin position="346"/>
        <end position="639"/>
    </location>
</feature>
<dbReference type="Gene3D" id="1.10.274.100">
    <property type="entry name" value="RNA polymerase Rpb1, domain 3"/>
    <property type="match status" value="1"/>
</dbReference>
<dbReference type="Pfam" id="PF04998">
    <property type="entry name" value="RNA_pol_Rpb1_5"/>
    <property type="match status" value="1"/>
</dbReference>
<dbReference type="GO" id="GO:0006351">
    <property type="term" value="P:DNA-templated transcription"/>
    <property type="evidence" value="ECO:0007669"/>
    <property type="project" value="InterPro"/>
</dbReference>
<evidence type="ECO:0000256" key="1">
    <source>
        <dbReference type="ARBA" id="ARBA00004123"/>
    </source>
</evidence>
<dbReference type="GO" id="GO:0003899">
    <property type="term" value="F:DNA-directed RNA polymerase activity"/>
    <property type="evidence" value="ECO:0007669"/>
    <property type="project" value="UniProtKB-EC"/>
</dbReference>
<feature type="region of interest" description="Disordered" evidence="13">
    <location>
        <begin position="1132"/>
        <end position="1174"/>
    </location>
</feature>
<keyword evidence="5 12" id="KW-0548">Nucleotidyltransferase</keyword>
<dbReference type="EMBL" id="JADCNM010000007">
    <property type="protein sequence ID" value="KAG0475189.1"/>
    <property type="molecule type" value="Genomic_DNA"/>
</dbReference>
<keyword evidence="3 12" id="KW-0240">DNA-directed RNA polymerase</keyword>
<dbReference type="Gene3D" id="4.10.860.120">
    <property type="entry name" value="RNA polymerase II, clamp domain"/>
    <property type="match status" value="1"/>
</dbReference>
<keyword evidence="6" id="KW-0479">Metal-binding</keyword>
<dbReference type="Gene3D" id="2.40.40.20">
    <property type="match status" value="1"/>
</dbReference>
<dbReference type="GO" id="GO:0003677">
    <property type="term" value="F:DNA binding"/>
    <property type="evidence" value="ECO:0007669"/>
    <property type="project" value="InterPro"/>
</dbReference>
<evidence type="ECO:0000256" key="3">
    <source>
        <dbReference type="ARBA" id="ARBA00022478"/>
    </source>
</evidence>
<evidence type="ECO:0000256" key="12">
    <source>
        <dbReference type="RuleBase" id="RU004279"/>
    </source>
</evidence>
<dbReference type="PANTHER" id="PTHR19376">
    <property type="entry name" value="DNA-DIRECTED RNA POLYMERASE"/>
    <property type="match status" value="1"/>
</dbReference>
<dbReference type="Gene3D" id="1.10.132.30">
    <property type="match status" value="1"/>
</dbReference>
<comment type="similarity">
    <text evidence="2 12">Belongs to the RNA polymerase beta' chain family.</text>
</comment>
<dbReference type="InterPro" id="IPR047107">
    <property type="entry name" value="DNA-dir_RNA_pol1_lsu_C"/>
</dbReference>
<dbReference type="Proteomes" id="UP000639772">
    <property type="component" value="Chromosome 7"/>
</dbReference>
<feature type="compositionally biased region" description="Acidic residues" evidence="13">
    <location>
        <begin position="1165"/>
        <end position="1174"/>
    </location>
</feature>
<evidence type="ECO:0000256" key="9">
    <source>
        <dbReference type="ARBA" id="ARBA00023163"/>
    </source>
</evidence>
<comment type="catalytic activity">
    <reaction evidence="11 12">
        <text>RNA(n) + a ribonucleoside 5'-triphosphate = RNA(n+1) + diphosphate</text>
        <dbReference type="Rhea" id="RHEA:21248"/>
        <dbReference type="Rhea" id="RHEA-COMP:14527"/>
        <dbReference type="Rhea" id="RHEA-COMP:17342"/>
        <dbReference type="ChEBI" id="CHEBI:33019"/>
        <dbReference type="ChEBI" id="CHEBI:61557"/>
        <dbReference type="ChEBI" id="CHEBI:140395"/>
        <dbReference type="EC" id="2.7.7.6"/>
    </reaction>
</comment>
<evidence type="ECO:0000256" key="2">
    <source>
        <dbReference type="ARBA" id="ARBA00006460"/>
    </source>
</evidence>
<dbReference type="EC" id="2.7.7.6" evidence="12"/>
<dbReference type="InterPro" id="IPR006592">
    <property type="entry name" value="RNA_pol_N"/>
</dbReference>
<comment type="subcellular location">
    <subcellularLocation>
        <location evidence="1">Nucleus</location>
    </subcellularLocation>
</comment>
<evidence type="ECO:0000256" key="7">
    <source>
        <dbReference type="ARBA" id="ARBA00022833"/>
    </source>
</evidence>
<evidence type="ECO:0000256" key="8">
    <source>
        <dbReference type="ARBA" id="ARBA00022842"/>
    </source>
</evidence>
<dbReference type="InterPro" id="IPR007066">
    <property type="entry name" value="RNA_pol_Rpb1_3"/>
</dbReference>
<sequence>MADTLFRSEEAASETVESIHFSFYTSEEARKISVKEITSAELFDTRGSIFPGGLYDLALGPVKPADPCKSCGQDSVHCPGHYGHIDLAMPIYNPLLFHSLKGLLQITCLYCHKFRMGQEKVGRYVSILALIIQGDVVAAKNLATSLWDEAVFGSDDSWQHVKLNANVNYSEERWTSIQHAEATSTLFEIMRERPKKCGYCQKMSPKLECHTFGWLEKSQKVSEIRSNAIEDYTFGPSKGGKQSNLGSDDEVLENENILSSRCIEKASEGNGELLEPEKPAMVTNNQSRDVPPKIINLLSSRKIDMLPTEVEDILKDLWAKEFKLCMLICDIQCRSLSKYKRKIGYDMFFLKVLLVTPNKFRPQAISGEQVVDHPQNVLLINVVDSNISLAKAKTSHQYILQEWRGLQNSVNLLFDSSKGFGKSGKPPPNGIRQLLDKKDGMLRQKMMGKRVNFACRSVISPDPYLAVHEIGIPPYFALRLTYPERVTPWNVHKLRQAVLNGAFFHPGATHYKDRDNKYSLQDPKKHMLTTARGMRDAISRKLCSSRAISKPTLHKPSMMAHVVRILKGEKTIRMHYANCSTYNADFDGDEMNVHFPQDEISRAELVHIVNANKQYIVPTSGDPIRGLIQDHIVSAVLLTNKDTFLTWEDYNQLLYAAYLQPPAYSSEHIKFGQKISTLVAADEVQSVPPAIWKPKPLWTGKQVITAILHHVTKGQSPLTVEKEGRIPKEYFGKDATERKLLIYNNEIIHGVIDKAQFGKCGLIHTVHELYGSDAAGQLLSVFSHLFTFFLQMHGFTCGVDDLLVFQKSDSRRNAILGKSEKQSEEVHRRFTATKEDDFKDPLKLLKETEKVIRRNGESATTRLDRMMSNALNVLTSEVNKALFPAGLKKPFPKNCLSLMTSSGAKGGLVNMTQISSVLGQQELEDGSIIQFTYGEDGVDVQKSSFLGEFEILAMNQKVVLEKHGDQLDYAHLSKSNGYIKDLPNELKEKATCFFTQLSNNPSGLQVKGKNLMNLVKLKYLSSLAEPGEGVGVIAAQSIGEPSTQMTLNTFHLAGRGEMNVTLGIPRLTEILMNAKVDISTPVMTCPLYDWRTRADAEVIASELGRICLADVIEIGGLCRAFLYYREADGDLDEPEGKIATNEDKDDDDDGNGVFGDAVETRGDDDANETYVDGDDLEDLGADAEKWKRQATDEIEYDDDFEFEEERSGLDEEADEMQSEHGNVEYPIETIADYKTGEGLDSKMEQEISQTIARTDSNTLTVPSKKEKSGDNGKTVSIKSFGKRWKDTWNQCERLAQKTAKRVYVKSCWNIDRCTVVEPKRSGEPILLQTAGVNFKALWNLYDYIDVNKIVTNNIHAMLITYGVEAARATILNEVKGVFDAYGIRVNIRHLMLIADLMTANGDYRSLNRIGMRKSSTSPFGKMSFEVATNVVTNSALRGEVDTMDSPSACVSLGKVAKIGTGVFDLLQNIQL</sequence>
<dbReference type="Gene3D" id="1.10.150.390">
    <property type="match status" value="1"/>
</dbReference>
<keyword evidence="10" id="KW-0539">Nucleus</keyword>
<comment type="caution">
    <text evidence="15">The sequence shown here is derived from an EMBL/GenBank/DDBJ whole genome shotgun (WGS) entry which is preliminary data.</text>
</comment>
<protein>
    <recommendedName>
        <fullName evidence="12">DNA-directed RNA polymerase subunit</fullName>
        <ecNumber evidence="12">2.7.7.6</ecNumber>
    </recommendedName>
</protein>
<evidence type="ECO:0000256" key="6">
    <source>
        <dbReference type="ARBA" id="ARBA00022723"/>
    </source>
</evidence>
<dbReference type="OrthoDB" id="270392at2759"/>
<dbReference type="InterPro" id="IPR007080">
    <property type="entry name" value="RNA_pol_Rpb1_1"/>
</dbReference>
<dbReference type="SMART" id="SM00663">
    <property type="entry name" value="RPOLA_N"/>
    <property type="match status" value="1"/>
</dbReference>
<dbReference type="Pfam" id="PF04983">
    <property type="entry name" value="RNA_pol_Rpb1_3"/>
    <property type="match status" value="1"/>
</dbReference>
<comment type="function">
    <text evidence="12">DNA-dependent RNA polymerase catalyzes the transcription of DNA into RNA using the four ribonucleoside triphosphates as substrates.</text>
</comment>
<dbReference type="InterPro" id="IPR007081">
    <property type="entry name" value="RNA_pol_Rpb1_5"/>
</dbReference>
<dbReference type="SUPFAM" id="SSF64484">
    <property type="entry name" value="beta and beta-prime subunits of DNA dependent RNA-polymerase"/>
    <property type="match status" value="1"/>
</dbReference>
<dbReference type="GO" id="GO:0005736">
    <property type="term" value="C:RNA polymerase I complex"/>
    <property type="evidence" value="ECO:0007669"/>
    <property type="project" value="TreeGrafter"/>
</dbReference>
<keyword evidence="4 12" id="KW-0808">Transferase</keyword>
<organism evidence="15 16">
    <name type="scientific">Vanilla planifolia</name>
    <name type="common">Vanilla</name>
    <dbReference type="NCBI Taxonomy" id="51239"/>
    <lineage>
        <taxon>Eukaryota</taxon>
        <taxon>Viridiplantae</taxon>
        <taxon>Streptophyta</taxon>
        <taxon>Embryophyta</taxon>
        <taxon>Tracheophyta</taxon>
        <taxon>Spermatophyta</taxon>
        <taxon>Magnoliopsida</taxon>
        <taxon>Liliopsida</taxon>
        <taxon>Asparagales</taxon>
        <taxon>Orchidaceae</taxon>
        <taxon>Vanilloideae</taxon>
        <taxon>Vanilleae</taxon>
        <taxon>Vanilla</taxon>
    </lineage>
</organism>
<dbReference type="Pfam" id="PF04997">
    <property type="entry name" value="RNA_pol_Rpb1_1"/>
    <property type="match status" value="1"/>
</dbReference>
<keyword evidence="9 12" id="KW-0804">Transcription</keyword>
<reference evidence="15 16" key="1">
    <citation type="journal article" date="2020" name="Nat. Food">
        <title>A phased Vanilla planifolia genome enables genetic improvement of flavour and production.</title>
        <authorList>
            <person name="Hasing T."/>
            <person name="Tang H."/>
            <person name="Brym M."/>
            <person name="Khazi F."/>
            <person name="Huang T."/>
            <person name="Chambers A.H."/>
        </authorList>
    </citation>
    <scope>NUCLEOTIDE SEQUENCE [LARGE SCALE GENOMIC DNA]</scope>
    <source>
        <tissue evidence="15">Leaf</tissue>
    </source>
</reference>
<dbReference type="Pfam" id="PF00623">
    <property type="entry name" value="RNA_pol_Rpb1_2"/>
    <property type="match status" value="1"/>
</dbReference>
<gene>
    <name evidence="15" type="ORF">HPP92_014875</name>
</gene>
<evidence type="ECO:0000256" key="5">
    <source>
        <dbReference type="ARBA" id="ARBA00022695"/>
    </source>
</evidence>
<dbReference type="InterPro" id="IPR000722">
    <property type="entry name" value="RNA_pol_asu"/>
</dbReference>
<dbReference type="FunFam" id="1.10.274.100:FF:000015">
    <property type="entry name" value="DNA-directed RNA polymerase subunit"/>
    <property type="match status" value="1"/>
</dbReference>
<evidence type="ECO:0000256" key="4">
    <source>
        <dbReference type="ARBA" id="ARBA00022679"/>
    </source>
</evidence>
<proteinExistence type="inferred from homology"/>
<dbReference type="InterPro" id="IPR045867">
    <property type="entry name" value="DNA-dir_RpoC_beta_prime"/>
</dbReference>
<evidence type="ECO:0000313" key="16">
    <source>
        <dbReference type="Proteomes" id="UP000639772"/>
    </source>
</evidence>